<evidence type="ECO:0000256" key="7">
    <source>
        <dbReference type="SAM" id="MobiDB-lite"/>
    </source>
</evidence>
<comment type="subcellular location">
    <subcellularLocation>
        <location evidence="1">Nucleus</location>
    </subcellularLocation>
</comment>
<dbReference type="GO" id="GO:0000976">
    <property type="term" value="F:transcription cis-regulatory region binding"/>
    <property type="evidence" value="ECO:0007669"/>
    <property type="project" value="TreeGrafter"/>
</dbReference>
<protein>
    <submittedName>
        <fullName evidence="9">Putative fungal-specific transcription factor</fullName>
    </submittedName>
</protein>
<evidence type="ECO:0000259" key="8">
    <source>
        <dbReference type="PROSITE" id="PS50048"/>
    </source>
</evidence>
<dbReference type="Gene3D" id="4.10.240.10">
    <property type="entry name" value="Zn(2)-C6 fungal-type DNA-binding domain"/>
    <property type="match status" value="1"/>
</dbReference>
<keyword evidence="3" id="KW-0805">Transcription regulation</keyword>
<sequence>MGERSHSANAKPPLTPGSSAHQPKISRKIRACQECQSRKIKCGIEPGQEGKFRTSLQPCGRCQRLGLKCVVNKSLQSLLEDETGWKNEMEHKTQRLQAAVAEILRQMNLPGLGCFSMNGNMSPTSLENEYELALGQSFLTSDLSPQQPLGTPSGGYHPMSSMVDSKPQKMPQPPPVMAMTRENSQEPAPSEAADSLVAAPMASLFEVTKLRNLRSNMSGRRDSRRSVRDDFIAEGRLPLQEAEELFRVFNGSLNAYLWGGIALVHDNLQSVRQSSSLLLASILCVTALHIPGKEHVFDTCYVEFLTLVAESMFDRYHALDDVRACAIGAFYLSDVSWKLSGHAIRIATELNLHQSFSKVLRGGSPEHIERARLWYLLYVCDHHFSIAYGRPPVIHQDSAVTLHELFLQAPGITQADYRLHSQVGVFIVLSKIFDTFGSDATKELTDSDLRSVNMYNSELDAWRMKWESQLAPNRYISAYPSKGVAFHHHFGKLQLNSLALRGLSPAALHSMPHERREQANLAIASAIACLTMVLEEPDIRRAVVGVPLYLHTTIAVSAVFLVKVHLRWRSAQLNLDPARVLGLLQRTVDLLNEGRAGDRHITIHIARGLSKVLVKFREDQQRDPDIAMNGHANVAMPEMGGPIAMADQMNWPVQESMGGGMFGRDMFYDEEFFPGMYDALNSHIPG</sequence>
<keyword evidence="10" id="KW-1185">Reference proteome</keyword>
<dbReference type="SMART" id="SM00906">
    <property type="entry name" value="Fungal_trans"/>
    <property type="match status" value="1"/>
</dbReference>
<dbReference type="InterPro" id="IPR036864">
    <property type="entry name" value="Zn2-C6_fun-type_DNA-bd_sf"/>
</dbReference>
<evidence type="ECO:0000256" key="1">
    <source>
        <dbReference type="ARBA" id="ARBA00004123"/>
    </source>
</evidence>
<gene>
    <name evidence="9" type="ORF">K402DRAFT_341620</name>
</gene>
<evidence type="ECO:0000256" key="4">
    <source>
        <dbReference type="ARBA" id="ARBA00023125"/>
    </source>
</evidence>
<keyword evidence="5" id="KW-0804">Transcription</keyword>
<keyword evidence="6" id="KW-0539">Nucleus</keyword>
<proteinExistence type="predicted"/>
<dbReference type="GO" id="GO:0005634">
    <property type="term" value="C:nucleus"/>
    <property type="evidence" value="ECO:0007669"/>
    <property type="project" value="UniProtKB-SubCell"/>
</dbReference>
<organism evidence="9 10">
    <name type="scientific">Aulographum hederae CBS 113979</name>
    <dbReference type="NCBI Taxonomy" id="1176131"/>
    <lineage>
        <taxon>Eukaryota</taxon>
        <taxon>Fungi</taxon>
        <taxon>Dikarya</taxon>
        <taxon>Ascomycota</taxon>
        <taxon>Pezizomycotina</taxon>
        <taxon>Dothideomycetes</taxon>
        <taxon>Pleosporomycetidae</taxon>
        <taxon>Aulographales</taxon>
        <taxon>Aulographaceae</taxon>
    </lineage>
</organism>
<dbReference type="PROSITE" id="PS50048">
    <property type="entry name" value="ZN2_CY6_FUNGAL_2"/>
    <property type="match status" value="1"/>
</dbReference>
<dbReference type="InterPro" id="IPR007219">
    <property type="entry name" value="XnlR_reg_dom"/>
</dbReference>
<feature type="region of interest" description="Disordered" evidence="7">
    <location>
        <begin position="142"/>
        <end position="187"/>
    </location>
</feature>
<feature type="domain" description="Zn(2)-C6 fungal-type" evidence="8">
    <location>
        <begin position="31"/>
        <end position="71"/>
    </location>
</feature>
<accession>A0A6G1GM48</accession>
<evidence type="ECO:0000313" key="10">
    <source>
        <dbReference type="Proteomes" id="UP000800041"/>
    </source>
</evidence>
<dbReference type="Proteomes" id="UP000800041">
    <property type="component" value="Unassembled WGS sequence"/>
</dbReference>
<dbReference type="PANTHER" id="PTHR31845:SF17">
    <property type="entry name" value="ZN(II)2CYS6 TRANSCRIPTION FACTOR (EUROFUNG)"/>
    <property type="match status" value="1"/>
</dbReference>
<evidence type="ECO:0000256" key="5">
    <source>
        <dbReference type="ARBA" id="ARBA00023163"/>
    </source>
</evidence>
<evidence type="ECO:0000256" key="6">
    <source>
        <dbReference type="ARBA" id="ARBA00023242"/>
    </source>
</evidence>
<dbReference type="AlphaFoldDB" id="A0A6G1GM48"/>
<evidence type="ECO:0000313" key="9">
    <source>
        <dbReference type="EMBL" id="KAF1981798.1"/>
    </source>
</evidence>
<dbReference type="SUPFAM" id="SSF57701">
    <property type="entry name" value="Zn2/Cys6 DNA-binding domain"/>
    <property type="match status" value="1"/>
</dbReference>
<evidence type="ECO:0000256" key="2">
    <source>
        <dbReference type="ARBA" id="ARBA00022723"/>
    </source>
</evidence>
<dbReference type="GO" id="GO:0008270">
    <property type="term" value="F:zinc ion binding"/>
    <property type="evidence" value="ECO:0007669"/>
    <property type="project" value="InterPro"/>
</dbReference>
<dbReference type="InterPro" id="IPR001138">
    <property type="entry name" value="Zn2Cys6_DnaBD"/>
</dbReference>
<dbReference type="GO" id="GO:0000981">
    <property type="term" value="F:DNA-binding transcription factor activity, RNA polymerase II-specific"/>
    <property type="evidence" value="ECO:0007669"/>
    <property type="project" value="InterPro"/>
</dbReference>
<feature type="region of interest" description="Disordered" evidence="7">
    <location>
        <begin position="1"/>
        <end position="24"/>
    </location>
</feature>
<dbReference type="InterPro" id="IPR051089">
    <property type="entry name" value="prtT"/>
</dbReference>
<dbReference type="Pfam" id="PF04082">
    <property type="entry name" value="Fungal_trans"/>
    <property type="match status" value="1"/>
</dbReference>
<dbReference type="OrthoDB" id="4060227at2759"/>
<dbReference type="CDD" id="cd12148">
    <property type="entry name" value="fungal_TF_MHR"/>
    <property type="match status" value="1"/>
</dbReference>
<name>A0A6G1GM48_9PEZI</name>
<dbReference type="Pfam" id="PF00172">
    <property type="entry name" value="Zn_clus"/>
    <property type="match status" value="1"/>
</dbReference>
<keyword evidence="4" id="KW-0238">DNA-binding</keyword>
<dbReference type="GO" id="GO:0006351">
    <property type="term" value="P:DNA-templated transcription"/>
    <property type="evidence" value="ECO:0007669"/>
    <property type="project" value="InterPro"/>
</dbReference>
<keyword evidence="2" id="KW-0479">Metal-binding</keyword>
<evidence type="ECO:0000256" key="3">
    <source>
        <dbReference type="ARBA" id="ARBA00023015"/>
    </source>
</evidence>
<dbReference type="SMART" id="SM00066">
    <property type="entry name" value="GAL4"/>
    <property type="match status" value="1"/>
</dbReference>
<dbReference type="PANTHER" id="PTHR31845">
    <property type="entry name" value="FINGER DOMAIN PROTEIN, PUTATIVE-RELATED"/>
    <property type="match status" value="1"/>
</dbReference>
<reference evidence="9" key="1">
    <citation type="journal article" date="2020" name="Stud. Mycol.">
        <title>101 Dothideomycetes genomes: a test case for predicting lifestyles and emergence of pathogens.</title>
        <authorList>
            <person name="Haridas S."/>
            <person name="Albert R."/>
            <person name="Binder M."/>
            <person name="Bloem J."/>
            <person name="Labutti K."/>
            <person name="Salamov A."/>
            <person name="Andreopoulos B."/>
            <person name="Baker S."/>
            <person name="Barry K."/>
            <person name="Bills G."/>
            <person name="Bluhm B."/>
            <person name="Cannon C."/>
            <person name="Castanera R."/>
            <person name="Culley D."/>
            <person name="Daum C."/>
            <person name="Ezra D."/>
            <person name="Gonzalez J."/>
            <person name="Henrissat B."/>
            <person name="Kuo A."/>
            <person name="Liang C."/>
            <person name="Lipzen A."/>
            <person name="Lutzoni F."/>
            <person name="Magnuson J."/>
            <person name="Mondo S."/>
            <person name="Nolan M."/>
            <person name="Ohm R."/>
            <person name="Pangilinan J."/>
            <person name="Park H.-J."/>
            <person name="Ramirez L."/>
            <person name="Alfaro M."/>
            <person name="Sun H."/>
            <person name="Tritt A."/>
            <person name="Yoshinaga Y."/>
            <person name="Zwiers L.-H."/>
            <person name="Turgeon B."/>
            <person name="Goodwin S."/>
            <person name="Spatafora J."/>
            <person name="Crous P."/>
            <person name="Grigoriev I."/>
        </authorList>
    </citation>
    <scope>NUCLEOTIDE SEQUENCE</scope>
    <source>
        <strain evidence="9">CBS 113979</strain>
    </source>
</reference>
<dbReference type="EMBL" id="ML977193">
    <property type="protein sequence ID" value="KAF1981798.1"/>
    <property type="molecule type" value="Genomic_DNA"/>
</dbReference>
<dbReference type="CDD" id="cd00067">
    <property type="entry name" value="GAL4"/>
    <property type="match status" value="1"/>
</dbReference>